<dbReference type="AlphaFoldDB" id="A0A5J9W5V3"/>
<evidence type="ECO:0000256" key="1">
    <source>
        <dbReference type="SAM" id="SignalP"/>
    </source>
</evidence>
<keyword evidence="3" id="KW-1185">Reference proteome</keyword>
<reference evidence="2 3" key="1">
    <citation type="journal article" date="2019" name="Sci. Rep.">
        <title>A high-quality genome of Eragrostis curvula grass provides insights into Poaceae evolution and supports new strategies to enhance forage quality.</title>
        <authorList>
            <person name="Carballo J."/>
            <person name="Santos B.A.C.M."/>
            <person name="Zappacosta D."/>
            <person name="Garbus I."/>
            <person name="Selva J.P."/>
            <person name="Gallo C.A."/>
            <person name="Diaz A."/>
            <person name="Albertini E."/>
            <person name="Caccamo M."/>
            <person name="Echenique V."/>
        </authorList>
    </citation>
    <scope>NUCLEOTIDE SEQUENCE [LARGE SCALE GENOMIC DNA]</scope>
    <source>
        <strain evidence="3">cv. Victoria</strain>
        <tissue evidence="2">Leaf</tissue>
    </source>
</reference>
<sequence>MAKSVQLALLLLSLVLLAHTATPARIGGEVTDGGNSKGESTSAMAASNMVVLNGRFTGCYENPLPTPSWVFCCIKDENCWTTLDACRSECG</sequence>
<organism evidence="2 3">
    <name type="scientific">Eragrostis curvula</name>
    <name type="common">weeping love grass</name>
    <dbReference type="NCBI Taxonomy" id="38414"/>
    <lineage>
        <taxon>Eukaryota</taxon>
        <taxon>Viridiplantae</taxon>
        <taxon>Streptophyta</taxon>
        <taxon>Embryophyta</taxon>
        <taxon>Tracheophyta</taxon>
        <taxon>Spermatophyta</taxon>
        <taxon>Magnoliopsida</taxon>
        <taxon>Liliopsida</taxon>
        <taxon>Poales</taxon>
        <taxon>Poaceae</taxon>
        <taxon>PACMAD clade</taxon>
        <taxon>Chloridoideae</taxon>
        <taxon>Eragrostideae</taxon>
        <taxon>Eragrostidinae</taxon>
        <taxon>Eragrostis</taxon>
    </lineage>
</organism>
<evidence type="ECO:0008006" key="4">
    <source>
        <dbReference type="Google" id="ProtNLM"/>
    </source>
</evidence>
<gene>
    <name evidence="2" type="ORF">EJB05_09141</name>
</gene>
<proteinExistence type="predicted"/>
<dbReference type="Proteomes" id="UP000324897">
    <property type="component" value="Unassembled WGS sequence"/>
</dbReference>
<dbReference type="EMBL" id="RWGY01000005">
    <property type="protein sequence ID" value="TVU42720.1"/>
    <property type="molecule type" value="Genomic_DNA"/>
</dbReference>
<feature type="signal peptide" evidence="1">
    <location>
        <begin position="1"/>
        <end position="23"/>
    </location>
</feature>
<evidence type="ECO:0000313" key="2">
    <source>
        <dbReference type="EMBL" id="TVU42720.1"/>
    </source>
</evidence>
<evidence type="ECO:0000313" key="3">
    <source>
        <dbReference type="Proteomes" id="UP000324897"/>
    </source>
</evidence>
<keyword evidence="1" id="KW-0732">Signal</keyword>
<feature type="chain" id="PRO_5023843567" description="WAP domain-containing protein" evidence="1">
    <location>
        <begin position="24"/>
        <end position="91"/>
    </location>
</feature>
<protein>
    <recommendedName>
        <fullName evidence="4">WAP domain-containing protein</fullName>
    </recommendedName>
</protein>
<name>A0A5J9W5V3_9POAL</name>
<comment type="caution">
    <text evidence="2">The sequence shown here is derived from an EMBL/GenBank/DDBJ whole genome shotgun (WGS) entry which is preliminary data.</text>
</comment>
<dbReference type="Gramene" id="TVU42720">
    <property type="protein sequence ID" value="TVU42720"/>
    <property type="gene ID" value="EJB05_09141"/>
</dbReference>
<accession>A0A5J9W5V3</accession>